<dbReference type="CDD" id="cd00180">
    <property type="entry name" value="PKc"/>
    <property type="match status" value="1"/>
</dbReference>
<keyword evidence="3" id="KW-0418">Kinase</keyword>
<feature type="region of interest" description="Disordered" evidence="1">
    <location>
        <begin position="234"/>
        <end position="254"/>
    </location>
</feature>
<dbReference type="Proteomes" id="UP001301769">
    <property type="component" value="Unassembled WGS sequence"/>
</dbReference>
<feature type="domain" description="Protein kinase" evidence="2">
    <location>
        <begin position="313"/>
        <end position="671"/>
    </location>
</feature>
<reference evidence="3" key="2">
    <citation type="submission" date="2023-05" db="EMBL/GenBank/DDBJ databases">
        <authorList>
            <consortium name="Lawrence Berkeley National Laboratory"/>
            <person name="Steindorff A."/>
            <person name="Hensen N."/>
            <person name="Bonometti L."/>
            <person name="Westerberg I."/>
            <person name="Brannstrom I.O."/>
            <person name="Guillou S."/>
            <person name="Cros-Aarteil S."/>
            <person name="Calhoun S."/>
            <person name="Haridas S."/>
            <person name="Kuo A."/>
            <person name="Mondo S."/>
            <person name="Pangilinan J."/>
            <person name="Riley R."/>
            <person name="Labutti K."/>
            <person name="Andreopoulos B."/>
            <person name="Lipzen A."/>
            <person name="Chen C."/>
            <person name="Yanf M."/>
            <person name="Daum C."/>
            <person name="Ng V."/>
            <person name="Clum A."/>
            <person name="Ohm R."/>
            <person name="Martin F."/>
            <person name="Silar P."/>
            <person name="Natvig D."/>
            <person name="Lalanne C."/>
            <person name="Gautier V."/>
            <person name="Ament-Velasquez S.L."/>
            <person name="Kruys A."/>
            <person name="Hutchinson M.I."/>
            <person name="Powell A.J."/>
            <person name="Barry K."/>
            <person name="Miller A.N."/>
            <person name="Grigoriev I.V."/>
            <person name="Debuchy R."/>
            <person name="Gladieux P."/>
            <person name="Thoren M.H."/>
            <person name="Johannesson H."/>
        </authorList>
    </citation>
    <scope>NUCLEOTIDE SEQUENCE</scope>
    <source>
        <strain evidence="3">PSN293</strain>
    </source>
</reference>
<dbReference type="InterPro" id="IPR011009">
    <property type="entry name" value="Kinase-like_dom_sf"/>
</dbReference>
<evidence type="ECO:0000259" key="2">
    <source>
        <dbReference type="PROSITE" id="PS50011"/>
    </source>
</evidence>
<feature type="compositionally biased region" description="Polar residues" evidence="1">
    <location>
        <begin position="811"/>
        <end position="820"/>
    </location>
</feature>
<keyword evidence="4" id="KW-1185">Reference proteome</keyword>
<dbReference type="Gene3D" id="3.30.200.20">
    <property type="entry name" value="Phosphorylase Kinase, domain 1"/>
    <property type="match status" value="1"/>
</dbReference>
<dbReference type="Pfam" id="PF00069">
    <property type="entry name" value="Pkinase"/>
    <property type="match status" value="1"/>
</dbReference>
<feature type="compositionally biased region" description="Low complexity" evidence="1">
    <location>
        <begin position="795"/>
        <end position="810"/>
    </location>
</feature>
<feature type="compositionally biased region" description="Basic residues" evidence="1">
    <location>
        <begin position="841"/>
        <end position="853"/>
    </location>
</feature>
<protein>
    <submittedName>
        <fullName evidence="3">Kinase-like domain-containing protein</fullName>
    </submittedName>
</protein>
<gene>
    <name evidence="3" type="ORF">QBC37DRAFT_328921</name>
</gene>
<accession>A0AAN6XVH1</accession>
<feature type="compositionally biased region" description="Polar residues" evidence="1">
    <location>
        <begin position="38"/>
        <end position="55"/>
    </location>
</feature>
<feature type="compositionally biased region" description="Polar residues" evidence="1">
    <location>
        <begin position="76"/>
        <end position="96"/>
    </location>
</feature>
<dbReference type="SUPFAM" id="SSF56112">
    <property type="entry name" value="Protein kinase-like (PK-like)"/>
    <property type="match status" value="1"/>
</dbReference>
<evidence type="ECO:0000313" key="4">
    <source>
        <dbReference type="Proteomes" id="UP001301769"/>
    </source>
</evidence>
<dbReference type="GO" id="GO:0005524">
    <property type="term" value="F:ATP binding"/>
    <property type="evidence" value="ECO:0007669"/>
    <property type="project" value="InterPro"/>
</dbReference>
<evidence type="ECO:0000256" key="1">
    <source>
        <dbReference type="SAM" id="MobiDB-lite"/>
    </source>
</evidence>
<organism evidence="3 4">
    <name type="scientific">Rhypophila decipiens</name>
    <dbReference type="NCBI Taxonomy" id="261697"/>
    <lineage>
        <taxon>Eukaryota</taxon>
        <taxon>Fungi</taxon>
        <taxon>Dikarya</taxon>
        <taxon>Ascomycota</taxon>
        <taxon>Pezizomycotina</taxon>
        <taxon>Sordariomycetes</taxon>
        <taxon>Sordariomycetidae</taxon>
        <taxon>Sordariales</taxon>
        <taxon>Naviculisporaceae</taxon>
        <taxon>Rhypophila</taxon>
    </lineage>
</organism>
<dbReference type="PANTHER" id="PTHR24359:SF37">
    <property type="entry name" value="PROTEIN KINASE DOMAIN-CONTAINING PROTEIN"/>
    <property type="match status" value="1"/>
</dbReference>
<feature type="region of interest" description="Disordered" evidence="1">
    <location>
        <begin position="785"/>
        <end position="853"/>
    </location>
</feature>
<dbReference type="Gene3D" id="1.10.510.10">
    <property type="entry name" value="Transferase(Phosphotransferase) domain 1"/>
    <property type="match status" value="1"/>
</dbReference>
<dbReference type="PROSITE" id="PS50011">
    <property type="entry name" value="PROTEIN_KINASE_DOM"/>
    <property type="match status" value="1"/>
</dbReference>
<evidence type="ECO:0000313" key="3">
    <source>
        <dbReference type="EMBL" id="KAK4206461.1"/>
    </source>
</evidence>
<reference evidence="3" key="1">
    <citation type="journal article" date="2023" name="Mol. Phylogenet. Evol.">
        <title>Genome-scale phylogeny and comparative genomics of the fungal order Sordariales.</title>
        <authorList>
            <person name="Hensen N."/>
            <person name="Bonometti L."/>
            <person name="Westerberg I."/>
            <person name="Brannstrom I.O."/>
            <person name="Guillou S."/>
            <person name="Cros-Aarteil S."/>
            <person name="Calhoun S."/>
            <person name="Haridas S."/>
            <person name="Kuo A."/>
            <person name="Mondo S."/>
            <person name="Pangilinan J."/>
            <person name="Riley R."/>
            <person name="LaButti K."/>
            <person name="Andreopoulos B."/>
            <person name="Lipzen A."/>
            <person name="Chen C."/>
            <person name="Yan M."/>
            <person name="Daum C."/>
            <person name="Ng V."/>
            <person name="Clum A."/>
            <person name="Steindorff A."/>
            <person name="Ohm R.A."/>
            <person name="Martin F."/>
            <person name="Silar P."/>
            <person name="Natvig D.O."/>
            <person name="Lalanne C."/>
            <person name="Gautier V."/>
            <person name="Ament-Velasquez S.L."/>
            <person name="Kruys A."/>
            <person name="Hutchinson M.I."/>
            <person name="Powell A.J."/>
            <person name="Barry K."/>
            <person name="Miller A.N."/>
            <person name="Grigoriev I.V."/>
            <person name="Debuchy R."/>
            <person name="Gladieux P."/>
            <person name="Hiltunen Thoren M."/>
            <person name="Johannesson H."/>
        </authorList>
    </citation>
    <scope>NUCLEOTIDE SEQUENCE</scope>
    <source>
        <strain evidence="3">PSN293</strain>
    </source>
</reference>
<dbReference type="GO" id="GO:0004674">
    <property type="term" value="F:protein serine/threonine kinase activity"/>
    <property type="evidence" value="ECO:0007669"/>
    <property type="project" value="TreeGrafter"/>
</dbReference>
<feature type="region of interest" description="Disordered" evidence="1">
    <location>
        <begin position="1"/>
        <end position="96"/>
    </location>
</feature>
<dbReference type="PANTHER" id="PTHR24359">
    <property type="entry name" value="SERINE/THREONINE-PROTEIN KINASE SBK1"/>
    <property type="match status" value="1"/>
</dbReference>
<dbReference type="AlphaFoldDB" id="A0AAN6XVH1"/>
<feature type="compositionally biased region" description="Polar residues" evidence="1">
    <location>
        <begin position="827"/>
        <end position="840"/>
    </location>
</feature>
<comment type="caution">
    <text evidence="3">The sequence shown here is derived from an EMBL/GenBank/DDBJ whole genome shotgun (WGS) entry which is preliminary data.</text>
</comment>
<keyword evidence="3" id="KW-0808">Transferase</keyword>
<dbReference type="InterPro" id="IPR000719">
    <property type="entry name" value="Prot_kinase_dom"/>
</dbReference>
<name>A0AAN6XVH1_9PEZI</name>
<sequence>MIAEHNDITVPDTGEEFSWHEVPLPELSQDPPWEPLPSTGQWTAQSGGQTLSTIHDQGYDAWLKQQAEDQEDESASRQSPRSPTHARSPSESRQSTAVLVAQTGAFFDAPWPSPPAQPPPSPQDFETEIRAALKVSASRDKGEYLPNDAFNRIVTRDRVRQELARLVPERIAADKLDWYTDQVWHTTPPVNSKSHDPRPTTRRKIFAILALIQMVPGIVRFIDDSDENVHDNDLPFLLSDGPDPGTRQLQRRGRDGNLSPITIVSSWPPFMHEVFNDYQWKLLPPYFVLSTTTRPEVPHYSFEYGTVLPLIEDEKIASGNTGGFGDVWKVKIHPAHHNRCHNASSDKDNPWYAIKRLRHSNREAFRVEVSNLKRFSTKDHLHIIKLLGTFEWRREFYLLFPCADGNLFDFWKLYPTVTELPRDHGFALWFSSQCLGLAKGLKSIHSFEVTQGEYLDIPQHEQDKTLGRHGDLIPENILWFRPVGPYLLHETDKGNMGVLKISDFALSKFHRPASVRSGQDGNGKSTPVSPRYRAPEFDIGQGVDQSYDIWTLGCVLLEFVAWYVLGWDEVERFSRSRVEDDYGEIKEDVFFNNVEIIHEEDEKKETWTEPGAQAKRAVYDEFQLLYKHERCSDFILDLLDFIEDRLLRIRPYKRAKCDEIVDKLTSLHKTCQENNRYCTERQKLDLRRSRTDLSLVASSALPYSDKQKKRIHQNAVPNIHPQPIFPSVASQLAAAGLVPSTSRTERYKEGINSIFSDRKDEHNTPYESFGELATSSAASIPVPSFTITVSPPPSKFTTTTSTTPPRSSCTEDTSNDTGNDTAVPFAQASTEATPSSSQQKPARRERWYKRILR</sequence>
<proteinExistence type="predicted"/>
<dbReference type="EMBL" id="MU858408">
    <property type="protein sequence ID" value="KAK4206461.1"/>
    <property type="molecule type" value="Genomic_DNA"/>
</dbReference>